<evidence type="ECO:0000313" key="2">
    <source>
        <dbReference type="EMBL" id="PFG41637.1"/>
    </source>
</evidence>
<feature type="region of interest" description="Disordered" evidence="1">
    <location>
        <begin position="675"/>
        <end position="699"/>
    </location>
</feature>
<proteinExistence type="predicted"/>
<accession>A0A2A9ER72</accession>
<organism evidence="2 3">
    <name type="scientific">Isoptericola jiangsuensis</name>
    <dbReference type="NCBI Taxonomy" id="548579"/>
    <lineage>
        <taxon>Bacteria</taxon>
        <taxon>Bacillati</taxon>
        <taxon>Actinomycetota</taxon>
        <taxon>Actinomycetes</taxon>
        <taxon>Micrococcales</taxon>
        <taxon>Promicromonosporaceae</taxon>
        <taxon>Isoptericola</taxon>
    </lineage>
</organism>
<evidence type="ECO:0000313" key="3">
    <source>
        <dbReference type="Proteomes" id="UP000224130"/>
    </source>
</evidence>
<name>A0A2A9ER72_9MICO</name>
<evidence type="ECO:0000256" key="1">
    <source>
        <dbReference type="SAM" id="MobiDB-lite"/>
    </source>
</evidence>
<comment type="caution">
    <text evidence="2">The sequence shown here is derived from an EMBL/GenBank/DDBJ whole genome shotgun (WGS) entry which is preliminary data.</text>
</comment>
<protein>
    <submittedName>
        <fullName evidence="2">Uncharacterized protein</fullName>
    </submittedName>
</protein>
<dbReference type="AlphaFoldDB" id="A0A2A9ER72"/>
<gene>
    <name evidence="2" type="ORF">ATJ88_0279</name>
</gene>
<dbReference type="RefSeq" id="WP_098462206.1">
    <property type="nucleotide sequence ID" value="NZ_PDJJ01000001.1"/>
</dbReference>
<sequence length="715" mass="72079">MTADADLAPLAGSPPGLATLAGAASRAAGALGGTRADLARLDEALAGHRSAAVEAARERLARLGADVALCADVLRTAAGVLSRRSTGLSTEQDDAARALSARDDALARLARAEADEAAALRGDPAVALADVAQRAWDARVRAEQARGDVAAAERAWRTARDAKDTASRQAAPLLDGLADARAVAVSAAHGVGAGDHATAWRRGTDLAADVPGTFTGGPEARDAARTDLFDALVAAQGDPALWTAFWDAVDPAALSTALGAAPPPAVTDALAGGLGVWAASADRRERYRMGDGLVAGVGTGTDAHDRAAGLGELLGAARLPAAVWAGAADALVARGTAAGPDDVDAADLAPVVVAVATGLSAHPRAALDHVAPSDPDALLDRSRFWFGRTPPDGWPDGGVAVTGLLAAAVAVGARPGADVPTQERAARAVSAATTELVGDRGLLTVGRRNGPVDPVARAAVVELYRPYVASFGENVELADEEASATPGTLLPRVWVDEAGDGTIGPGVDLPWPVVQPGLDAFALRDVVTATSEGSADADRWLHLLDGYVADSAEVATGSGLDGEDRKTVVTNALDDVSFVAGSIQSPVIGAAEAVDGRRGTVAAATSVGLGVATAPAAAPVSLAATILGAILPGLVPDTVSPAREEVLRTEPLVRERFAEPLYRAVVDQDVARGATPEAAAADNQALHPHGPELSGGFGKNYDLGSRLGRQLGEST</sequence>
<keyword evidence="3" id="KW-1185">Reference proteome</keyword>
<reference evidence="2 3" key="1">
    <citation type="submission" date="2017-10" db="EMBL/GenBank/DDBJ databases">
        <title>Sequencing the genomes of 1000 actinobacteria strains.</title>
        <authorList>
            <person name="Klenk H.-P."/>
        </authorList>
    </citation>
    <scope>NUCLEOTIDE SEQUENCE [LARGE SCALE GENOMIC DNA]</scope>
    <source>
        <strain evidence="2 3">DSM 21863</strain>
    </source>
</reference>
<dbReference type="OrthoDB" id="5141427at2"/>
<dbReference type="EMBL" id="PDJJ01000001">
    <property type="protein sequence ID" value="PFG41637.1"/>
    <property type="molecule type" value="Genomic_DNA"/>
</dbReference>
<dbReference type="Proteomes" id="UP000224130">
    <property type="component" value="Unassembled WGS sequence"/>
</dbReference>